<keyword evidence="1" id="KW-0812">Transmembrane</keyword>
<evidence type="ECO:0000313" key="3">
    <source>
        <dbReference type="Proteomes" id="UP000186720"/>
    </source>
</evidence>
<keyword evidence="1" id="KW-1133">Transmembrane helix</keyword>
<keyword evidence="3" id="KW-1185">Reference proteome</keyword>
<accession>A0A1Q6A403</accession>
<dbReference type="RefSeq" id="WP_171972572.1">
    <property type="nucleotide sequence ID" value="NZ_FPAM01000009.1"/>
</dbReference>
<feature type="transmembrane region" description="Helical" evidence="1">
    <location>
        <begin position="5"/>
        <end position="22"/>
    </location>
</feature>
<dbReference type="Proteomes" id="UP000186720">
    <property type="component" value="Unassembled WGS sequence"/>
</dbReference>
<name>A0A1Q6A403_9SPHI</name>
<dbReference type="AlphaFoldDB" id="A0A1Q6A403"/>
<feature type="transmembrane region" description="Helical" evidence="1">
    <location>
        <begin position="28"/>
        <end position="46"/>
    </location>
</feature>
<gene>
    <name evidence="2" type="ORF">RG47T_4210</name>
</gene>
<sequence>MKTFIYLIITAFISVGAFMAAFNQKASTMPYLIAFGIWILFFWRWYKRSRKS</sequence>
<evidence type="ECO:0000313" key="2">
    <source>
        <dbReference type="EMBL" id="OKS88732.1"/>
    </source>
</evidence>
<reference evidence="2 3" key="1">
    <citation type="submission" date="2016-11" db="EMBL/GenBank/DDBJ databases">
        <title>Whole Genome Sequencing of Mucilaginibacter polytrichastri RG4-7(T) isolated from the moss sample.</title>
        <authorList>
            <person name="Li Y."/>
        </authorList>
    </citation>
    <scope>NUCLEOTIDE SEQUENCE [LARGE SCALE GENOMIC DNA]</scope>
    <source>
        <strain evidence="2 3">RG4-7</strain>
    </source>
</reference>
<dbReference type="EMBL" id="MPPL01000001">
    <property type="protein sequence ID" value="OKS88732.1"/>
    <property type="molecule type" value="Genomic_DNA"/>
</dbReference>
<proteinExistence type="predicted"/>
<evidence type="ECO:0000256" key="1">
    <source>
        <dbReference type="SAM" id="Phobius"/>
    </source>
</evidence>
<organism evidence="2 3">
    <name type="scientific">Mucilaginibacter polytrichastri</name>
    <dbReference type="NCBI Taxonomy" id="1302689"/>
    <lineage>
        <taxon>Bacteria</taxon>
        <taxon>Pseudomonadati</taxon>
        <taxon>Bacteroidota</taxon>
        <taxon>Sphingobacteriia</taxon>
        <taxon>Sphingobacteriales</taxon>
        <taxon>Sphingobacteriaceae</taxon>
        <taxon>Mucilaginibacter</taxon>
    </lineage>
</organism>
<comment type="caution">
    <text evidence="2">The sequence shown here is derived from an EMBL/GenBank/DDBJ whole genome shotgun (WGS) entry which is preliminary data.</text>
</comment>
<keyword evidence="1" id="KW-0472">Membrane</keyword>
<protein>
    <submittedName>
        <fullName evidence="2">Uncharacterized protein</fullName>
    </submittedName>
</protein>